<dbReference type="EMBL" id="MSCJ01000003">
    <property type="protein sequence ID" value="PQJ61798.1"/>
    <property type="molecule type" value="Genomic_DNA"/>
</dbReference>
<dbReference type="AlphaFoldDB" id="A0A2S7VI86"/>
<evidence type="ECO:0000259" key="2">
    <source>
        <dbReference type="PROSITE" id="PS50883"/>
    </source>
</evidence>
<keyword evidence="1" id="KW-0472">Membrane</keyword>
<organism evidence="3 4">
    <name type="scientific">Photobacterium angustum</name>
    <dbReference type="NCBI Taxonomy" id="661"/>
    <lineage>
        <taxon>Bacteria</taxon>
        <taxon>Pseudomonadati</taxon>
        <taxon>Pseudomonadota</taxon>
        <taxon>Gammaproteobacteria</taxon>
        <taxon>Vibrionales</taxon>
        <taxon>Vibrionaceae</taxon>
        <taxon>Photobacterium</taxon>
    </lineage>
</organism>
<dbReference type="PANTHER" id="PTHR33121:SF80">
    <property type="entry name" value="CYCLIC DI-GMP PHOSPHODIESTERASE PDEL"/>
    <property type="match status" value="1"/>
</dbReference>
<gene>
    <name evidence="3" type="ORF">BTO08_16095</name>
</gene>
<dbReference type="SMART" id="SM00052">
    <property type="entry name" value="EAL"/>
    <property type="match status" value="1"/>
</dbReference>
<dbReference type="InterPro" id="IPR035919">
    <property type="entry name" value="EAL_sf"/>
</dbReference>
<accession>A0A2S7VI86</accession>
<dbReference type="SUPFAM" id="SSF141868">
    <property type="entry name" value="EAL domain-like"/>
    <property type="match status" value="1"/>
</dbReference>
<proteinExistence type="predicted"/>
<evidence type="ECO:0000313" key="3">
    <source>
        <dbReference type="EMBL" id="PQJ61798.1"/>
    </source>
</evidence>
<name>A0A2S7VI86_PHOAN</name>
<dbReference type="InterPro" id="IPR050706">
    <property type="entry name" value="Cyclic-di-GMP_PDE-like"/>
</dbReference>
<evidence type="ECO:0000313" key="4">
    <source>
        <dbReference type="Proteomes" id="UP000238730"/>
    </source>
</evidence>
<dbReference type="PANTHER" id="PTHR33121">
    <property type="entry name" value="CYCLIC DI-GMP PHOSPHODIESTERASE PDEF"/>
    <property type="match status" value="1"/>
</dbReference>
<sequence length="479" mass="56291">MNIKYMKSFALVICSVLFLFTFLTSSTLLYEKFIYKKVRTEHLLQRKMFNLVLNSKQELIVNFSKMTIPSVSDQRALKRYVSDNKDVSSVSVIYNDHYVYSTFGNRLYSMKKTAKAGLNIKMQSSLTHRPTLSYVVQVNPETYLKVYFKPFRFNVVDNIGYGYITLFDVVEIGDNNKLLRNSLLSNRKEHQFTLDDVEFFVEINPTLAVKEFVASRYVYLLLLFIFCITCTFLLSEYLKKIWVAYCIRRNTIQPYLQPIVDKHENIIGAEVLARWITKKGEVIAPSLFIPYIEKKQLTPLLTQSLMKQIYQSSLMQQSQELKLSFNFTEYCLFDKNVYKASLLIAPHCKLILEFTESAPFSHSNVKERMEQFHKNGIFFALDDYGTGYSAPHYLTEYDFDYLKIDRCFIEQIEHNLKSIHVVESLVLLAKKLQLTVISEGVETLIQKQMLEQWGIKQYQGFYFYKPMSLKSFMDIFRPY</sequence>
<dbReference type="Pfam" id="PF00563">
    <property type="entry name" value="EAL"/>
    <property type="match status" value="1"/>
</dbReference>
<keyword evidence="1" id="KW-0812">Transmembrane</keyword>
<dbReference type="InterPro" id="IPR001633">
    <property type="entry name" value="EAL_dom"/>
</dbReference>
<reference evidence="3 4" key="1">
    <citation type="submission" date="2016-12" db="EMBL/GenBank/DDBJ databases">
        <title>Diversity of luminous bacteria.</title>
        <authorList>
            <person name="Yoshizawa S."/>
            <person name="Kogure K."/>
        </authorList>
    </citation>
    <scope>NUCLEOTIDE SEQUENCE [LARGE SCALE GENOMIC DNA]</scope>
    <source>
        <strain evidence="3 4">LC1-200</strain>
    </source>
</reference>
<comment type="caution">
    <text evidence="3">The sequence shown here is derived from an EMBL/GenBank/DDBJ whole genome shotgun (WGS) entry which is preliminary data.</text>
</comment>
<dbReference type="Gene3D" id="3.20.20.450">
    <property type="entry name" value="EAL domain"/>
    <property type="match status" value="1"/>
</dbReference>
<dbReference type="CDD" id="cd01948">
    <property type="entry name" value="EAL"/>
    <property type="match status" value="1"/>
</dbReference>
<protein>
    <submittedName>
        <fullName evidence="3">Diguanylate phosphodiesterase</fullName>
    </submittedName>
</protein>
<dbReference type="GO" id="GO:0071111">
    <property type="term" value="F:cyclic-guanylate-specific phosphodiesterase activity"/>
    <property type="evidence" value="ECO:0007669"/>
    <property type="project" value="InterPro"/>
</dbReference>
<dbReference type="OrthoDB" id="675397at2"/>
<dbReference type="Proteomes" id="UP000238730">
    <property type="component" value="Unassembled WGS sequence"/>
</dbReference>
<evidence type="ECO:0000256" key="1">
    <source>
        <dbReference type="SAM" id="Phobius"/>
    </source>
</evidence>
<dbReference type="PROSITE" id="PS50883">
    <property type="entry name" value="EAL"/>
    <property type="match status" value="1"/>
</dbReference>
<feature type="transmembrane region" description="Helical" evidence="1">
    <location>
        <begin position="217"/>
        <end position="238"/>
    </location>
</feature>
<keyword evidence="1" id="KW-1133">Transmembrane helix</keyword>
<feature type="domain" description="EAL" evidence="2">
    <location>
        <begin position="234"/>
        <end position="479"/>
    </location>
</feature>